<dbReference type="Proteomes" id="UP000033140">
    <property type="component" value="Unassembled WGS sequence"/>
</dbReference>
<reference evidence="9 10" key="1">
    <citation type="journal article" date="2011" name="J. Gen. Appl. Microbiol.">
        <title>Draft genome sequencing of the enigmatic yeast Saitoella complicata.</title>
        <authorList>
            <person name="Nishida H."/>
            <person name="Hamamoto M."/>
            <person name="Sugiyama J."/>
        </authorList>
    </citation>
    <scope>NUCLEOTIDE SEQUENCE [LARGE SCALE GENOMIC DNA]</scope>
    <source>
        <strain evidence="9 10">NRRL Y-17804</strain>
    </source>
</reference>
<accession>A0A0E9NHH0</accession>
<comment type="function">
    <text evidence="8">Catalyzes the reaction which results in unsaturation at C-7 in the B ring of sterols.</text>
</comment>
<evidence type="ECO:0000313" key="9">
    <source>
        <dbReference type="EMBL" id="GAO48855.1"/>
    </source>
</evidence>
<keyword evidence="5" id="KW-1133">Transmembrane helix</keyword>
<dbReference type="OrthoDB" id="347124at2759"/>
<dbReference type="GO" id="GO:0006696">
    <property type="term" value="P:ergosterol biosynthetic process"/>
    <property type="evidence" value="ECO:0007669"/>
    <property type="project" value="TreeGrafter"/>
</dbReference>
<dbReference type="InterPro" id="IPR006716">
    <property type="entry name" value="ERG2_sigma1_rcpt-like"/>
</dbReference>
<dbReference type="GO" id="GO:0005789">
    <property type="term" value="C:endoplasmic reticulum membrane"/>
    <property type="evidence" value="ECO:0007669"/>
    <property type="project" value="UniProtKB-SubCell"/>
</dbReference>
<dbReference type="PANTHER" id="PTHR10868">
    <property type="entry name" value="SIGMA 1-TYPE OPIOID RECEPTOR-RELATED"/>
    <property type="match status" value="1"/>
</dbReference>
<evidence type="ECO:0000256" key="7">
    <source>
        <dbReference type="ARBA" id="ARBA00029435"/>
    </source>
</evidence>
<comment type="caution">
    <text evidence="9">The sequence shown here is derived from an EMBL/GenBank/DDBJ whole genome shotgun (WGS) entry which is preliminary data.</text>
</comment>
<gene>
    <name evidence="9" type="ORF">G7K_3021-t1</name>
</gene>
<reference evidence="9 10" key="2">
    <citation type="journal article" date="2014" name="J. Gen. Appl. Microbiol.">
        <title>The early diverging ascomycetous budding yeast Saitoella complicata has three histone deacetylases belonging to the Clr6, Hos2, and Rpd3 lineages.</title>
        <authorList>
            <person name="Nishida H."/>
            <person name="Matsumoto T."/>
            <person name="Kondo S."/>
            <person name="Hamamoto M."/>
            <person name="Yoshikawa H."/>
        </authorList>
    </citation>
    <scope>NUCLEOTIDE SEQUENCE [LARGE SCALE GENOMIC DNA]</scope>
    <source>
        <strain evidence="9 10">NRRL Y-17804</strain>
    </source>
</reference>
<comment type="similarity">
    <text evidence="2 8">Belongs to the ERG2 family.</text>
</comment>
<keyword evidence="10" id="KW-1185">Reference proteome</keyword>
<dbReference type="PANTHER" id="PTHR10868:SF1">
    <property type="entry name" value="SIGMA NON-OPIOID INTRACELLULAR RECEPTOR 1"/>
    <property type="match status" value="1"/>
</dbReference>
<evidence type="ECO:0000256" key="4">
    <source>
        <dbReference type="ARBA" id="ARBA00022824"/>
    </source>
</evidence>
<evidence type="ECO:0000256" key="2">
    <source>
        <dbReference type="ARBA" id="ARBA00007141"/>
    </source>
</evidence>
<evidence type="ECO:0000256" key="8">
    <source>
        <dbReference type="RuleBase" id="RU368083"/>
    </source>
</evidence>
<keyword evidence="6" id="KW-0472">Membrane</keyword>
<name>A0A0E9NHH0_SAICN</name>
<keyword evidence="4" id="KW-0256">Endoplasmic reticulum</keyword>
<organism evidence="9 10">
    <name type="scientific">Saitoella complicata (strain BCRC 22490 / CBS 7301 / JCM 7358 / NBRC 10748 / NRRL Y-17804)</name>
    <dbReference type="NCBI Taxonomy" id="698492"/>
    <lineage>
        <taxon>Eukaryota</taxon>
        <taxon>Fungi</taxon>
        <taxon>Dikarya</taxon>
        <taxon>Ascomycota</taxon>
        <taxon>Taphrinomycotina</taxon>
        <taxon>Taphrinomycotina incertae sedis</taxon>
        <taxon>Saitoella</taxon>
    </lineage>
</organism>
<evidence type="ECO:0000256" key="5">
    <source>
        <dbReference type="ARBA" id="ARBA00022989"/>
    </source>
</evidence>
<dbReference type="OMA" id="WKTTRIT"/>
<evidence type="ECO:0000256" key="3">
    <source>
        <dbReference type="ARBA" id="ARBA00022692"/>
    </source>
</evidence>
<dbReference type="STRING" id="698492.A0A0E9NHH0"/>
<evidence type="ECO:0000256" key="1">
    <source>
        <dbReference type="ARBA" id="ARBA00004586"/>
    </source>
</evidence>
<dbReference type="AlphaFoldDB" id="A0A0E9NHH0"/>
<protein>
    <recommendedName>
        <fullName evidence="8">C-8 sterol isomerase</fullName>
        <ecNumber evidence="8">5.-.-.-</ecNumber>
    </recommendedName>
    <alternativeName>
        <fullName evidence="8">Delta-8--delta-7 sterol isomerase</fullName>
    </alternativeName>
</protein>
<dbReference type="UniPathway" id="UPA00768"/>
<dbReference type="Pfam" id="PF04622">
    <property type="entry name" value="ERG2_Sigma1R"/>
    <property type="match status" value="1"/>
</dbReference>
<dbReference type="EMBL" id="BACD03000018">
    <property type="protein sequence ID" value="GAO48855.1"/>
    <property type="molecule type" value="Genomic_DNA"/>
</dbReference>
<comment type="pathway">
    <text evidence="7 8">Steroid metabolism; ergosterol biosynthesis.</text>
</comment>
<proteinExistence type="inferred from homology"/>
<keyword evidence="3" id="KW-0812">Transmembrane</keyword>
<sequence length="216" mass="24312">MRFLRLAFFLPILYFIWAWFDVNVLPTLYKFDPKVLQEVSQKAIAAHGNNTEALFEALVSGLREEYGELVAPLDYSPWFFNNAGGAMGAMIILHASISEYLIIFGTPLETEGHSGIHMANDYFTILQGEQLAFSPGELYARSYKAGEQNVYLRGARAQYSMPEGCWALELAQGWIPAMLPFGFADTFSSTLDWGNLWTTVYETARMMGRSALQGKF</sequence>
<evidence type="ECO:0000313" key="10">
    <source>
        <dbReference type="Proteomes" id="UP000033140"/>
    </source>
</evidence>
<comment type="subcellular location">
    <subcellularLocation>
        <location evidence="1">Endoplasmic reticulum membrane</location>
    </subcellularLocation>
</comment>
<evidence type="ECO:0000256" key="6">
    <source>
        <dbReference type="ARBA" id="ARBA00023136"/>
    </source>
</evidence>
<dbReference type="RefSeq" id="XP_019024430.1">
    <property type="nucleotide sequence ID" value="XM_019166820.1"/>
</dbReference>
<reference evidence="9 10" key="3">
    <citation type="journal article" date="2015" name="Genome Announc.">
        <title>Draft Genome Sequence of the Archiascomycetous Yeast Saitoella complicata.</title>
        <authorList>
            <person name="Yamauchi K."/>
            <person name="Kondo S."/>
            <person name="Hamamoto M."/>
            <person name="Takahashi Y."/>
            <person name="Ogura Y."/>
            <person name="Hayashi T."/>
            <person name="Nishida H."/>
        </authorList>
    </citation>
    <scope>NUCLEOTIDE SEQUENCE [LARGE SCALE GENOMIC DNA]</scope>
    <source>
        <strain evidence="9 10">NRRL Y-17804</strain>
    </source>
</reference>
<dbReference type="EC" id="5.-.-.-" evidence="8"/>